<gene>
    <name evidence="3" type="ORF">FCIRC_1485</name>
</gene>
<reference evidence="3 4" key="2">
    <citation type="submission" date="2020-05" db="EMBL/GenBank/DDBJ databases">
        <title>Identification and distribution of gene clusters putatively required for synthesis of sphingolipid metabolism inhibitors in phylogenetically diverse species of the filamentous fungus Fusarium.</title>
        <authorList>
            <person name="Kim H.-S."/>
            <person name="Busman M."/>
            <person name="Brown D.W."/>
            <person name="Divon H."/>
            <person name="Uhlig S."/>
            <person name="Proctor R.H."/>
        </authorList>
    </citation>
    <scope>NUCLEOTIDE SEQUENCE [LARGE SCALE GENOMIC DNA]</scope>
    <source>
        <strain evidence="3 4">NRRL 25331</strain>
    </source>
</reference>
<proteinExistence type="predicted"/>
<accession>A0A8H5UKV8</accession>
<feature type="domain" description="NACHT-NTPase and P-loop NTPases N-terminal" evidence="2">
    <location>
        <begin position="8"/>
        <end position="128"/>
    </location>
</feature>
<dbReference type="InterPro" id="IPR031352">
    <property type="entry name" value="SesA"/>
</dbReference>
<feature type="region of interest" description="Disordered" evidence="1">
    <location>
        <begin position="182"/>
        <end position="214"/>
    </location>
</feature>
<evidence type="ECO:0000313" key="4">
    <source>
        <dbReference type="Proteomes" id="UP000572754"/>
    </source>
</evidence>
<organism evidence="3 4">
    <name type="scientific">Fusarium circinatum</name>
    <name type="common">Pitch canker fungus</name>
    <name type="synonym">Gibberella circinata</name>
    <dbReference type="NCBI Taxonomy" id="48490"/>
    <lineage>
        <taxon>Eukaryota</taxon>
        <taxon>Fungi</taxon>
        <taxon>Dikarya</taxon>
        <taxon>Ascomycota</taxon>
        <taxon>Pezizomycotina</taxon>
        <taxon>Sordariomycetes</taxon>
        <taxon>Hypocreomycetidae</taxon>
        <taxon>Hypocreales</taxon>
        <taxon>Nectriaceae</taxon>
        <taxon>Fusarium</taxon>
        <taxon>Fusarium fujikuroi species complex</taxon>
    </lineage>
</organism>
<comment type="caution">
    <text evidence="3">The sequence shown here is derived from an EMBL/GenBank/DDBJ whole genome shotgun (WGS) entry which is preliminary data.</text>
</comment>
<dbReference type="EMBL" id="JAAQPE010000050">
    <property type="protein sequence ID" value="KAF5689263.1"/>
    <property type="molecule type" value="Genomic_DNA"/>
</dbReference>
<reference evidence="4" key="1">
    <citation type="journal article" date="2020" name="BMC Genomics">
        <title>Correction to: Identification and distribution of gene clusters required for synthesis of sphingolipid metabolism inhibitors in diverse species of the filamentous fungus Fusarium.</title>
        <authorList>
            <person name="Kim H.S."/>
            <person name="Lohmar J.M."/>
            <person name="Busman M."/>
            <person name="Brown D.W."/>
            <person name="Naumann T.A."/>
            <person name="Divon H.H."/>
            <person name="Lysoe E."/>
            <person name="Uhlig S."/>
            <person name="Proctor R.H."/>
        </authorList>
    </citation>
    <scope>NUCLEOTIDE SEQUENCE [LARGE SCALE GENOMIC DNA]</scope>
    <source>
        <strain evidence="4">NRRL 25331</strain>
    </source>
</reference>
<sequence>MDSIIPIINTTTSTLELAEEAYGKMEESNQLKISFHQAGKQLETVKNTLNMIKDFIESGDSSGDDDAADTCIMTCRDNASFLQRAFADVARAPDHERLKQYRIYLNHQGKEYRVEVLVRAMMIDTCELAKHAGAERKVTRELKSMRWSIKKFDEAILKQDEEDEKMRGAVGVSHSGVGDLYQAKDDATQNNIKDNGTQYFGSSGGSWPQNNAPQ</sequence>
<evidence type="ECO:0000256" key="1">
    <source>
        <dbReference type="SAM" id="MobiDB-lite"/>
    </source>
</evidence>
<evidence type="ECO:0000259" key="2">
    <source>
        <dbReference type="Pfam" id="PF17107"/>
    </source>
</evidence>
<dbReference type="AlphaFoldDB" id="A0A8H5UKV8"/>
<feature type="compositionally biased region" description="Polar residues" evidence="1">
    <location>
        <begin position="188"/>
        <end position="214"/>
    </location>
</feature>
<keyword evidence="4" id="KW-1185">Reference proteome</keyword>
<dbReference type="Proteomes" id="UP000572754">
    <property type="component" value="Unassembled WGS sequence"/>
</dbReference>
<protein>
    <recommendedName>
        <fullName evidence="2">NACHT-NTPase and P-loop NTPases N-terminal domain-containing protein</fullName>
    </recommendedName>
</protein>
<dbReference type="Pfam" id="PF17107">
    <property type="entry name" value="SesA"/>
    <property type="match status" value="1"/>
</dbReference>
<name>A0A8H5UKV8_FUSCI</name>
<evidence type="ECO:0000313" key="3">
    <source>
        <dbReference type="EMBL" id="KAF5689263.1"/>
    </source>
</evidence>